<evidence type="ECO:0000313" key="2">
    <source>
        <dbReference type="EMBL" id="KAJ7026885.1"/>
    </source>
</evidence>
<comment type="caution">
    <text evidence="2">The sequence shown here is derived from an EMBL/GenBank/DDBJ whole genome shotgun (WGS) entry which is preliminary data.</text>
</comment>
<feature type="compositionally biased region" description="Gly residues" evidence="1">
    <location>
        <begin position="210"/>
        <end position="220"/>
    </location>
</feature>
<dbReference type="AlphaFoldDB" id="A0AAD6WW60"/>
<name>A0AAD6WW60_9AGAR</name>
<feature type="region of interest" description="Disordered" evidence="1">
    <location>
        <begin position="201"/>
        <end position="271"/>
    </location>
</feature>
<evidence type="ECO:0000313" key="3">
    <source>
        <dbReference type="Proteomes" id="UP001218188"/>
    </source>
</evidence>
<reference evidence="2" key="1">
    <citation type="submission" date="2023-03" db="EMBL/GenBank/DDBJ databases">
        <title>Massive genome expansion in bonnet fungi (Mycena s.s.) driven by repeated elements and novel gene families across ecological guilds.</title>
        <authorList>
            <consortium name="Lawrence Berkeley National Laboratory"/>
            <person name="Harder C.B."/>
            <person name="Miyauchi S."/>
            <person name="Viragh M."/>
            <person name="Kuo A."/>
            <person name="Thoen E."/>
            <person name="Andreopoulos B."/>
            <person name="Lu D."/>
            <person name="Skrede I."/>
            <person name="Drula E."/>
            <person name="Henrissat B."/>
            <person name="Morin E."/>
            <person name="Kohler A."/>
            <person name="Barry K."/>
            <person name="LaButti K."/>
            <person name="Morin E."/>
            <person name="Salamov A."/>
            <person name="Lipzen A."/>
            <person name="Mereny Z."/>
            <person name="Hegedus B."/>
            <person name="Baldrian P."/>
            <person name="Stursova M."/>
            <person name="Weitz H."/>
            <person name="Taylor A."/>
            <person name="Grigoriev I.V."/>
            <person name="Nagy L.G."/>
            <person name="Martin F."/>
            <person name="Kauserud H."/>
        </authorList>
    </citation>
    <scope>NUCLEOTIDE SEQUENCE</scope>
    <source>
        <strain evidence="2">CBHHK200</strain>
    </source>
</reference>
<feature type="compositionally biased region" description="Pro residues" evidence="1">
    <location>
        <begin position="67"/>
        <end position="76"/>
    </location>
</feature>
<feature type="non-terminal residue" evidence="2">
    <location>
        <position position="271"/>
    </location>
</feature>
<dbReference type="Proteomes" id="UP001218188">
    <property type="component" value="Unassembled WGS sequence"/>
</dbReference>
<evidence type="ECO:0000256" key="1">
    <source>
        <dbReference type="SAM" id="MobiDB-lite"/>
    </source>
</evidence>
<sequence length="271" mass="28658">MQADEPSLVGASLETHAGTRRHPAEGTPSPSRARGDTPERWRRHAHTPARPPALSLSPRALTCRSPAPTPPPPSPRPLRRPARASPRPQRPAPWTSPPAAPALVARRPRRTLPVYRGPRAARARLPHALARPCGAPDAACRAAAGLVPIRWGKHGEHARRGERVHHVERERARHALPFCPLCPAAAAQEDVDVPALRGRHRAGARARGTPAGGAQVGAGGSARLADTVPAGDFDRSPHSAAHGLAETHVLPTGDPLSTEYDTAAPDADGRI</sequence>
<accession>A0AAD6WW60</accession>
<organism evidence="2 3">
    <name type="scientific">Mycena alexandri</name>
    <dbReference type="NCBI Taxonomy" id="1745969"/>
    <lineage>
        <taxon>Eukaryota</taxon>
        <taxon>Fungi</taxon>
        <taxon>Dikarya</taxon>
        <taxon>Basidiomycota</taxon>
        <taxon>Agaricomycotina</taxon>
        <taxon>Agaricomycetes</taxon>
        <taxon>Agaricomycetidae</taxon>
        <taxon>Agaricales</taxon>
        <taxon>Marasmiineae</taxon>
        <taxon>Mycenaceae</taxon>
        <taxon>Mycena</taxon>
    </lineage>
</organism>
<feature type="region of interest" description="Disordered" evidence="1">
    <location>
        <begin position="1"/>
        <end position="113"/>
    </location>
</feature>
<feature type="compositionally biased region" description="Pro residues" evidence="1">
    <location>
        <begin position="88"/>
        <end position="100"/>
    </location>
</feature>
<proteinExistence type="predicted"/>
<gene>
    <name evidence="2" type="ORF">C8F04DRAFT_1124003</name>
</gene>
<dbReference type="EMBL" id="JARJCM010000132">
    <property type="protein sequence ID" value="KAJ7026885.1"/>
    <property type="molecule type" value="Genomic_DNA"/>
</dbReference>
<protein>
    <submittedName>
        <fullName evidence="2">Uncharacterized protein</fullName>
    </submittedName>
</protein>
<keyword evidence="3" id="KW-1185">Reference proteome</keyword>